<dbReference type="InterPro" id="IPR013022">
    <property type="entry name" value="Xyl_isomerase-like_TIM-brl"/>
</dbReference>
<dbReference type="PaxDb" id="584708-Apau_0435"/>
<keyword evidence="2" id="KW-0413">Isomerase</keyword>
<evidence type="ECO:0000313" key="3">
    <source>
        <dbReference type="Proteomes" id="UP000005096"/>
    </source>
</evidence>
<dbReference type="Pfam" id="PF01261">
    <property type="entry name" value="AP_endonuc_2"/>
    <property type="match status" value="1"/>
</dbReference>
<dbReference type="STRING" id="584708.Apau_0435"/>
<dbReference type="AlphaFoldDB" id="E3CZH7"/>
<keyword evidence="3" id="KW-1185">Reference proteome</keyword>
<dbReference type="RefSeq" id="WP_006300019.1">
    <property type="nucleotide sequence ID" value="NZ_CM001022.1"/>
</dbReference>
<dbReference type="eggNOG" id="COG1082">
    <property type="taxonomic scope" value="Bacteria"/>
</dbReference>
<dbReference type="SUPFAM" id="SSF51658">
    <property type="entry name" value="Xylose isomerase-like"/>
    <property type="match status" value="1"/>
</dbReference>
<sequence>MEKGNGPFVGLRVGAPSCVRPVGTLENAVLLARQVQDVELVFWDCPEGCNLPGQEEISGLRRLGKEAGLSYTVHLPSEARLGSVQETERLGALDQCLRWMDLCRPLEPFAWVLHLCGDERGRIPSRDGARWQDRCSRSLEALCAAAERPRDLCAETLDYDFAWAGELVEEHGLGVCLDVGHLVAGGWDVEASLKRWLDRTKVLHLHGVRRGEDHVSLSWLAPEVRRQVWSALDRDPRPRVGTLEVFTPEDLEDSLRVLAADRAPRGSRKGGEDLDFS</sequence>
<gene>
    <name evidence="2" type="ORF">Apau_0435</name>
</gene>
<dbReference type="NCBIfam" id="NF041277">
    <property type="entry name" value="coba_remo_CbiR"/>
    <property type="match status" value="1"/>
</dbReference>
<name>E3CZH7_9BACT</name>
<dbReference type="Proteomes" id="UP000005096">
    <property type="component" value="Chromosome"/>
</dbReference>
<protein>
    <submittedName>
        <fullName evidence="2">Xylose isomerase domain protein TIM barrel</fullName>
    </submittedName>
</protein>
<evidence type="ECO:0000313" key="2">
    <source>
        <dbReference type="EMBL" id="EFQ22869.1"/>
    </source>
</evidence>
<dbReference type="OrthoDB" id="9792261at2"/>
<reference evidence="2 3" key="1">
    <citation type="journal article" date="2010" name="Stand. Genomic Sci.">
        <title>Non-contiguous finished genome sequence of Aminomonas paucivorans type strain (GLU-3).</title>
        <authorList>
            <person name="Pitluck S."/>
            <person name="Yasawong M."/>
            <person name="Held B."/>
            <person name="Lapidus A."/>
            <person name="Nolan M."/>
            <person name="Copeland A."/>
            <person name="Lucas S."/>
            <person name="Del Rio T.G."/>
            <person name="Tice H."/>
            <person name="Cheng J.F."/>
            <person name="Chertkov O."/>
            <person name="Goodwin L."/>
            <person name="Tapia R."/>
            <person name="Han C."/>
            <person name="Liolios K."/>
            <person name="Ivanova N."/>
            <person name="Mavromatis K."/>
            <person name="Ovchinnikova G."/>
            <person name="Pati A."/>
            <person name="Chen A."/>
            <person name="Palaniappan K."/>
            <person name="Land M."/>
            <person name="Hauser L."/>
            <person name="Chang Y.J."/>
            <person name="Jeffries C.D."/>
            <person name="Pukall R."/>
            <person name="Spring S."/>
            <person name="Rohde M."/>
            <person name="Sikorski J."/>
            <person name="Goker M."/>
            <person name="Woyke T."/>
            <person name="Bristow J."/>
            <person name="Eisen J.A."/>
            <person name="Markowitz V."/>
            <person name="Hugenholtz P."/>
            <person name="Kyrpides N.C."/>
            <person name="Klenk H.P."/>
        </authorList>
    </citation>
    <scope>NUCLEOTIDE SEQUENCE [LARGE SCALE GENOMIC DNA]</scope>
    <source>
        <strain evidence="2 3">DSM 12260</strain>
    </source>
</reference>
<dbReference type="GO" id="GO:0016853">
    <property type="term" value="F:isomerase activity"/>
    <property type="evidence" value="ECO:0007669"/>
    <property type="project" value="UniProtKB-KW"/>
</dbReference>
<dbReference type="Gene3D" id="3.20.20.150">
    <property type="entry name" value="Divalent-metal-dependent TIM barrel enzymes"/>
    <property type="match status" value="1"/>
</dbReference>
<accession>E3CZH7</accession>
<evidence type="ECO:0000259" key="1">
    <source>
        <dbReference type="Pfam" id="PF01261"/>
    </source>
</evidence>
<dbReference type="EMBL" id="CM001022">
    <property type="protein sequence ID" value="EFQ22869.1"/>
    <property type="molecule type" value="Genomic_DNA"/>
</dbReference>
<organism evidence="2 3">
    <name type="scientific">Aminomonas paucivorans DSM 12260</name>
    <dbReference type="NCBI Taxonomy" id="584708"/>
    <lineage>
        <taxon>Bacteria</taxon>
        <taxon>Thermotogati</taxon>
        <taxon>Synergistota</taxon>
        <taxon>Synergistia</taxon>
        <taxon>Synergistales</taxon>
        <taxon>Synergistaceae</taxon>
        <taxon>Aminomonas</taxon>
    </lineage>
</organism>
<dbReference type="HOGENOM" id="CLU_078439_0_0_0"/>
<feature type="domain" description="Xylose isomerase-like TIM barrel" evidence="1">
    <location>
        <begin position="38"/>
        <end position="212"/>
    </location>
</feature>
<dbReference type="InterPro" id="IPR036237">
    <property type="entry name" value="Xyl_isomerase-like_sf"/>
</dbReference>
<proteinExistence type="predicted"/>